<keyword evidence="4" id="KW-0325">Glycoprotein</keyword>
<evidence type="ECO:0000256" key="3">
    <source>
        <dbReference type="ARBA" id="ARBA00022801"/>
    </source>
</evidence>
<dbReference type="RefSeq" id="WP_311685839.1">
    <property type="nucleotide sequence ID" value="NZ_JAVREU010000013.1"/>
</dbReference>
<keyword evidence="1" id="KW-0732">Signal</keyword>
<dbReference type="SUPFAM" id="SSF69318">
    <property type="entry name" value="Integrin alpha N-terminal domain"/>
    <property type="match status" value="2"/>
</dbReference>
<reference evidence="6" key="1">
    <citation type="submission" date="2023-07" db="EMBL/GenBank/DDBJ databases">
        <title>30 novel species of actinomycetes from the DSMZ collection.</title>
        <authorList>
            <person name="Nouioui I."/>
        </authorList>
    </citation>
    <scope>NUCLEOTIDE SEQUENCE [LARGE SCALE GENOMIC DNA]</scope>
    <source>
        <strain evidence="6">DSM 41921</strain>
    </source>
</reference>
<dbReference type="InterPro" id="IPR013517">
    <property type="entry name" value="FG-GAP"/>
</dbReference>
<dbReference type="SMART" id="SM00191">
    <property type="entry name" value="Int_alpha"/>
    <property type="match status" value="6"/>
</dbReference>
<dbReference type="InterPro" id="IPR013519">
    <property type="entry name" value="Int_alpha_beta-p"/>
</dbReference>
<proteinExistence type="predicted"/>
<evidence type="ECO:0000256" key="1">
    <source>
        <dbReference type="ARBA" id="ARBA00022729"/>
    </source>
</evidence>
<keyword evidence="2" id="KW-0677">Repeat</keyword>
<dbReference type="PANTHER" id="PTHR23221:SF7">
    <property type="entry name" value="PHOSPHATIDYLINOSITOL-GLYCAN-SPECIFIC PHOSPHOLIPASE D"/>
    <property type="match status" value="1"/>
</dbReference>
<name>A0ABU2PFF8_9ACTN</name>
<evidence type="ECO:0000256" key="2">
    <source>
        <dbReference type="ARBA" id="ARBA00022737"/>
    </source>
</evidence>
<protein>
    <submittedName>
        <fullName evidence="5">FG-GAP repeat protein</fullName>
    </submittedName>
</protein>
<dbReference type="Proteomes" id="UP001183586">
    <property type="component" value="Unassembled WGS sequence"/>
</dbReference>
<dbReference type="EMBL" id="JAVREU010000013">
    <property type="protein sequence ID" value="MDT0390896.1"/>
    <property type="molecule type" value="Genomic_DNA"/>
</dbReference>
<sequence>MTKKDGRGSRYGVAVATVVLAGLIGSVQVPGAHAAGDTVPADFNGDGFRDVVLRVPAADVAGREDAGAVIVLYGSASGLSAKSRVLITQNSPGVPGTAERGDHFGASTASADLDRDGFADLVVGAPYEDLAQGENKGMVTILWGSRSGLVSGRALPTPDSPEDFDRIGRDVAAAGKGSASTSLVTVGGWNYTQTFRGPFTRSAGPASAGMGLGEWFGSVATGDLDRDGRADTVAVSGRAGGHTGGRIHVNAEKTPQWSVPLTHGDALVATVGDINGDGYGDIVAGDPDEPEQRGVDGETGGRILIWYGSPDGVPTDARPVVMSQDSTGVPGSGEKGDKFGASVVVADFDRDGTGDVVVGAPGEKLGTVADAGTVTVIPGRRTGALGSGAYSYSQDTTGVPGGSESRDHFGTTVSAGDVNRDGRPELAVTAHGENGYAGAAWILPGGATRPTATGSKMFTTSQFGLPSSGWQLLGGDSLPLL</sequence>
<dbReference type="InterPro" id="IPR028994">
    <property type="entry name" value="Integrin_alpha_N"/>
</dbReference>
<dbReference type="PANTHER" id="PTHR23221">
    <property type="entry name" value="GLYCOSYLPHOSPHATIDYLINOSITOL PHOSPHOLIPASE D"/>
    <property type="match status" value="1"/>
</dbReference>
<dbReference type="PROSITE" id="PS51470">
    <property type="entry name" value="FG_GAP"/>
    <property type="match status" value="3"/>
</dbReference>
<evidence type="ECO:0000313" key="5">
    <source>
        <dbReference type="EMBL" id="MDT0390896.1"/>
    </source>
</evidence>
<keyword evidence="6" id="KW-1185">Reference proteome</keyword>
<evidence type="ECO:0000256" key="4">
    <source>
        <dbReference type="ARBA" id="ARBA00023180"/>
    </source>
</evidence>
<keyword evidence="3" id="KW-0378">Hydrolase</keyword>
<gene>
    <name evidence="5" type="ORF">RM641_26050</name>
</gene>
<dbReference type="Gene3D" id="2.130.10.130">
    <property type="entry name" value="Integrin alpha, N-terminal"/>
    <property type="match status" value="3"/>
</dbReference>
<dbReference type="Pfam" id="PF01839">
    <property type="entry name" value="FG-GAP"/>
    <property type="match status" value="5"/>
</dbReference>
<organism evidence="5 6">
    <name type="scientific">Streptomyces dubilierae</name>
    <dbReference type="NCBI Taxonomy" id="3075533"/>
    <lineage>
        <taxon>Bacteria</taxon>
        <taxon>Bacillati</taxon>
        <taxon>Actinomycetota</taxon>
        <taxon>Actinomycetes</taxon>
        <taxon>Kitasatosporales</taxon>
        <taxon>Streptomycetaceae</taxon>
        <taxon>Streptomyces</taxon>
    </lineage>
</organism>
<comment type="caution">
    <text evidence="5">The sequence shown here is derived from an EMBL/GenBank/DDBJ whole genome shotgun (WGS) entry which is preliminary data.</text>
</comment>
<accession>A0ABU2PFF8</accession>
<evidence type="ECO:0000313" key="6">
    <source>
        <dbReference type="Proteomes" id="UP001183586"/>
    </source>
</evidence>